<dbReference type="InterPro" id="IPR029035">
    <property type="entry name" value="DHS-like_NAD/FAD-binding_dom"/>
</dbReference>
<evidence type="ECO:0000256" key="11">
    <source>
        <dbReference type="ARBA" id="ARBA00022840"/>
    </source>
</evidence>
<evidence type="ECO:0000256" key="9">
    <source>
        <dbReference type="ARBA" id="ARBA00022741"/>
    </source>
</evidence>
<dbReference type="SUPFAM" id="SSF55729">
    <property type="entry name" value="Acyl-CoA N-acyltransferases (Nat)"/>
    <property type="match status" value="1"/>
</dbReference>
<evidence type="ECO:0000256" key="7">
    <source>
        <dbReference type="ARBA" id="ARBA00022694"/>
    </source>
</evidence>
<dbReference type="Pfam" id="PF08351">
    <property type="entry name" value="TmcA_N"/>
    <property type="match status" value="1"/>
</dbReference>
<evidence type="ECO:0000256" key="2">
    <source>
        <dbReference type="ARBA" id="ARBA00004604"/>
    </source>
</evidence>
<dbReference type="InterPro" id="IPR032672">
    <property type="entry name" value="TmcA/NAT10/Kre33"/>
</dbReference>
<comment type="caution">
    <text evidence="23">The sequence shown here is derived from an EMBL/GenBank/DDBJ whole genome shotgun (WGS) entry which is preliminary data.</text>
</comment>
<dbReference type="InterPro" id="IPR013562">
    <property type="entry name" value="TmcA/NAT10_N"/>
</dbReference>
<keyword evidence="12" id="KW-0520">NAD</keyword>
<evidence type="ECO:0000256" key="15">
    <source>
        <dbReference type="ARBA" id="ARBA00068357"/>
    </source>
</evidence>
<dbReference type="Gene3D" id="3.40.50.11040">
    <property type="match status" value="1"/>
</dbReference>
<feature type="non-terminal residue" evidence="23">
    <location>
        <position position="2229"/>
    </location>
</feature>
<protein>
    <recommendedName>
        <fullName evidence="16">NAD-dependent protein deacetylase sir-2.1</fullName>
        <ecNumber evidence="4">2.3.1.286</ecNumber>
    </recommendedName>
    <alternativeName>
        <fullName evidence="17">Protein sir-2.1</fullName>
    </alternativeName>
    <alternativeName>
        <fullName evidence="15">RNA cytidine acetyltransferase</fullName>
    </alternativeName>
    <alternativeName>
        <fullName evidence="18">Regulatory protein SIR2 homolog 1</fullName>
    </alternativeName>
</protein>
<dbReference type="Pfam" id="PF13718">
    <property type="entry name" value="GNAT_acetyltr_2"/>
    <property type="match status" value="1"/>
</dbReference>
<feature type="region of interest" description="Disordered" evidence="20">
    <location>
        <begin position="2059"/>
        <end position="2094"/>
    </location>
</feature>
<dbReference type="GO" id="GO:1904812">
    <property type="term" value="P:rRNA acetylation involved in maturation of SSU-rRNA"/>
    <property type="evidence" value="ECO:0007669"/>
    <property type="project" value="InterPro"/>
</dbReference>
<evidence type="ECO:0000256" key="17">
    <source>
        <dbReference type="ARBA" id="ARBA00075618"/>
    </source>
</evidence>
<dbReference type="InterPro" id="IPR007807">
    <property type="entry name" value="TcmA/NAT10_helicase"/>
</dbReference>
<keyword evidence="14" id="KW-0012">Acyltransferase</keyword>
<dbReference type="Gene3D" id="3.30.1600.10">
    <property type="entry name" value="SIR2/SIRT2 'Small Domain"/>
    <property type="match status" value="1"/>
</dbReference>
<dbReference type="InterPro" id="IPR057570">
    <property type="entry name" value="NOL9_C"/>
</dbReference>
<evidence type="ECO:0000313" key="24">
    <source>
        <dbReference type="Proteomes" id="UP001177023"/>
    </source>
</evidence>
<evidence type="ECO:0000256" key="20">
    <source>
        <dbReference type="SAM" id="MobiDB-lite"/>
    </source>
</evidence>
<dbReference type="EC" id="2.3.1.286" evidence="4"/>
<dbReference type="FunFam" id="3.30.1600.10:FF:000013">
    <property type="entry name" value="NAD-dependent protein deacetylase sirtuin-1"/>
    <property type="match status" value="1"/>
</dbReference>
<dbReference type="Pfam" id="PF02146">
    <property type="entry name" value="SIR2"/>
    <property type="match status" value="1"/>
</dbReference>
<dbReference type="Gene3D" id="3.40.50.300">
    <property type="entry name" value="P-loop containing nucleotide triphosphate hydrolases"/>
    <property type="match status" value="2"/>
</dbReference>
<dbReference type="Pfam" id="PF13725">
    <property type="entry name" value="tRNA_bind_2"/>
    <property type="match status" value="1"/>
</dbReference>
<feature type="active site" description="Proton acceptor" evidence="19">
    <location>
        <position position="1883"/>
    </location>
</feature>
<keyword evidence="11" id="KW-0067">ATP-binding</keyword>
<dbReference type="Proteomes" id="UP001177023">
    <property type="component" value="Unassembled WGS sequence"/>
</dbReference>
<evidence type="ECO:0000259" key="22">
    <source>
        <dbReference type="PROSITE" id="PS51186"/>
    </source>
</evidence>
<keyword evidence="5" id="KW-0698">rRNA processing</keyword>
<feature type="region of interest" description="Disordered" evidence="20">
    <location>
        <begin position="1677"/>
        <end position="1700"/>
    </location>
</feature>
<dbReference type="FunFam" id="3.40.50.300:FF:002218">
    <property type="entry name" value="tRNA(Met) cytidine acetyltransferase TmcA"/>
    <property type="match status" value="1"/>
</dbReference>
<dbReference type="Pfam" id="PF16575">
    <property type="entry name" value="CLP1_P"/>
    <property type="match status" value="1"/>
</dbReference>
<dbReference type="InterPro" id="IPR033688">
    <property type="entry name" value="NAT10"/>
</dbReference>
<dbReference type="PROSITE" id="PS50305">
    <property type="entry name" value="SIRTUIN"/>
    <property type="match status" value="1"/>
</dbReference>
<feature type="region of interest" description="Disordered" evidence="20">
    <location>
        <begin position="1"/>
        <end position="27"/>
    </location>
</feature>
<dbReference type="GO" id="GO:0008033">
    <property type="term" value="P:tRNA processing"/>
    <property type="evidence" value="ECO:0007669"/>
    <property type="project" value="UniProtKB-KW"/>
</dbReference>
<dbReference type="GO" id="GO:0070403">
    <property type="term" value="F:NAD+ binding"/>
    <property type="evidence" value="ECO:0007669"/>
    <property type="project" value="InterPro"/>
</dbReference>
<organism evidence="23 24">
    <name type="scientific">Mesorhabditis spiculigera</name>
    <dbReference type="NCBI Taxonomy" id="96644"/>
    <lineage>
        <taxon>Eukaryota</taxon>
        <taxon>Metazoa</taxon>
        <taxon>Ecdysozoa</taxon>
        <taxon>Nematoda</taxon>
        <taxon>Chromadorea</taxon>
        <taxon>Rhabditida</taxon>
        <taxon>Rhabditina</taxon>
        <taxon>Rhabditomorpha</taxon>
        <taxon>Rhabditoidea</taxon>
        <taxon>Rhabditidae</taxon>
        <taxon>Mesorhabditinae</taxon>
        <taxon>Mesorhabditis</taxon>
    </lineage>
</organism>
<evidence type="ECO:0000256" key="8">
    <source>
        <dbReference type="ARBA" id="ARBA00022723"/>
    </source>
</evidence>
<dbReference type="SUPFAM" id="SSF52540">
    <property type="entry name" value="P-loop containing nucleoside triphosphate hydrolases"/>
    <property type="match status" value="1"/>
</dbReference>
<evidence type="ECO:0000256" key="6">
    <source>
        <dbReference type="ARBA" id="ARBA00022679"/>
    </source>
</evidence>
<evidence type="ECO:0000256" key="18">
    <source>
        <dbReference type="ARBA" id="ARBA00083601"/>
    </source>
</evidence>
<accession>A0AA36GBN9</accession>
<evidence type="ECO:0000256" key="3">
    <source>
        <dbReference type="ARBA" id="ARBA00006924"/>
    </source>
</evidence>
<evidence type="ECO:0000313" key="23">
    <source>
        <dbReference type="EMBL" id="CAJ0587811.1"/>
    </source>
</evidence>
<dbReference type="EMBL" id="CATQJA010002710">
    <property type="protein sequence ID" value="CAJ0587811.1"/>
    <property type="molecule type" value="Genomic_DNA"/>
</dbReference>
<evidence type="ECO:0000256" key="13">
    <source>
        <dbReference type="ARBA" id="ARBA00023242"/>
    </source>
</evidence>
<feature type="binding site" evidence="19">
    <location>
        <position position="1918"/>
    </location>
    <ligand>
        <name>Zn(2+)</name>
        <dbReference type="ChEBI" id="CHEBI:29105"/>
    </ligand>
</feature>
<dbReference type="InterPro" id="IPR026591">
    <property type="entry name" value="Sirtuin_cat_small_dom_sf"/>
</dbReference>
<dbReference type="GO" id="GO:1990883">
    <property type="term" value="F:18S rRNA cytidine N-acetyltransferase activity"/>
    <property type="evidence" value="ECO:0007669"/>
    <property type="project" value="TreeGrafter"/>
</dbReference>
<dbReference type="GO" id="GO:0000049">
    <property type="term" value="F:tRNA binding"/>
    <property type="evidence" value="ECO:0007669"/>
    <property type="project" value="TreeGrafter"/>
</dbReference>
<name>A0AA36GBN9_9BILA</name>
<evidence type="ECO:0000256" key="16">
    <source>
        <dbReference type="ARBA" id="ARBA00068847"/>
    </source>
</evidence>
<evidence type="ECO:0000256" key="4">
    <source>
        <dbReference type="ARBA" id="ARBA00012928"/>
    </source>
</evidence>
<dbReference type="PANTHER" id="PTHR10925">
    <property type="entry name" value="N-ACETYLTRANSFERASE 10"/>
    <property type="match status" value="1"/>
</dbReference>
<keyword evidence="10 19" id="KW-0862">Zinc</keyword>
<dbReference type="PANTHER" id="PTHR10925:SF5">
    <property type="entry name" value="RNA CYTIDINE ACETYLTRANSFERASE"/>
    <property type="match status" value="1"/>
</dbReference>
<comment type="similarity">
    <text evidence="3">Belongs to the sirtuin family. Class I subfamily.</text>
</comment>
<dbReference type="GO" id="GO:0046872">
    <property type="term" value="F:metal ion binding"/>
    <property type="evidence" value="ECO:0007669"/>
    <property type="project" value="UniProtKB-KW"/>
</dbReference>
<dbReference type="Gene3D" id="3.40.50.1220">
    <property type="entry name" value="TPP-binding domain"/>
    <property type="match status" value="1"/>
</dbReference>
<dbReference type="GO" id="GO:0005524">
    <property type="term" value="F:ATP binding"/>
    <property type="evidence" value="ECO:0007669"/>
    <property type="project" value="UniProtKB-KW"/>
</dbReference>
<gene>
    <name evidence="23" type="ORF">MSPICULIGERA_LOCUS25765</name>
</gene>
<feature type="compositionally biased region" description="Acidic residues" evidence="20">
    <location>
        <begin position="2211"/>
        <end position="2220"/>
    </location>
</feature>
<feature type="region of interest" description="Disordered" evidence="20">
    <location>
        <begin position="2141"/>
        <end position="2176"/>
    </location>
</feature>
<dbReference type="PROSITE" id="PS51186">
    <property type="entry name" value="GNAT"/>
    <property type="match status" value="1"/>
</dbReference>
<keyword evidence="9" id="KW-0547">Nucleotide-binding</keyword>
<keyword evidence="13" id="KW-0539">Nucleus</keyword>
<keyword evidence="7" id="KW-0819">tRNA processing</keyword>
<keyword evidence="24" id="KW-1185">Reference proteome</keyword>
<feature type="binding site" evidence="19">
    <location>
        <position position="1894"/>
    </location>
    <ligand>
        <name>Zn(2+)</name>
        <dbReference type="ChEBI" id="CHEBI:29105"/>
    </ligand>
</feature>
<evidence type="ECO:0000256" key="10">
    <source>
        <dbReference type="ARBA" id="ARBA00022833"/>
    </source>
</evidence>
<feature type="binding site" evidence="19">
    <location>
        <position position="1891"/>
    </location>
    <ligand>
        <name>Zn(2+)</name>
        <dbReference type="ChEBI" id="CHEBI:29105"/>
    </ligand>
</feature>
<dbReference type="Gene3D" id="3.40.630.30">
    <property type="match status" value="1"/>
</dbReference>
<dbReference type="Pfam" id="PF25467">
    <property type="entry name" value="NOL9_C"/>
    <property type="match status" value="1"/>
</dbReference>
<dbReference type="InterPro" id="IPR000182">
    <property type="entry name" value="GNAT_dom"/>
</dbReference>
<evidence type="ECO:0000256" key="1">
    <source>
        <dbReference type="ARBA" id="ARBA00001947"/>
    </source>
</evidence>
<sequence>MGPDIIILDDDDEKPKTPKKRKVVKKSVGEVGGRQSLRLAAKKRKWSMGRSAKLLTRLKAWKEELNEIPRKKPCPQQYDNFAIPTTSASKIREFPGKITPMKVIVMREDECILINGAFEIMAIAGEASINRHVLKPAPYSEQNLVPVVSPDKCPACLSGRECILPEKAGRVESRVKELCPNDYLEIVELWQEAPTSTCILVLMSRVAPVVTILSQLYDHFIIPKSSTETMVLAMMNDYQPYDGESIAQIQGLCEHIQSQVEMGDRQSVVITGAANAGKSTFLRIFVNDFLSRSQNGDVWVLDCDIGQSEMSPSGCVTLTRIDAPILSPPFAHQPAHFSNAFLYGNKQIENPAPYYTAIERLIQEWKEFSTPTSLLVVNTMGFIMGEGAAALNHIFNSLHRPTAVTFVTAFGTYTPPAGVISREFHINTPNNSGVELKSKIGLSAQNRQQTMLGYFCNLLQSSCRRHLSSIASHPPFAIDFSAICLCFPEERMCIDDKLVLAAINCTSVALGYYDDEQKAEPTRRLFGLKSFPRIRGMSHLNSHPPRIVGFGLIRAVDVEKKKLYLLTPVPREKMEKVDCLIRPMDIDSLSLLITSQLGEIPYADTVKQQRGVDLQNDIYSGMPAPTKLDPRIKTLIENGVAKHHRSMFVIVGDKAREQIPILHHMLTKAVIGERPSLLWCYKKDLGFSSNKQKRMRQMKKKSQVGNVMLSDSPLDSFLSSTKIRYCYYSETKNILGNTYGMVVLQDFEALTPNLLARTVETVEGGGLVLLLLHSVNSLRQLYAISMDVHHRYRTSASGDVTARFNERFILSLSSNPACLVVDDSLQVLPISSHISKIQAVPASLKNETTPNDAQLKELKDQMKDSRPIGFLLSKCRTLDQGKILLKLIDVLTDKALNVTCSITAARGRGKSAALGLALASAAAFGYTSIFVTSPSPENLKTLFQFIVKGFEAMDWKEHIDFETTQSKDPQFNKALVSIVITREHRQVIQYIDPSEADKLGQAELLVVDEAAAIPLPQVKKLISGPYMVMMASTISGYEGTGRSLSMKLLTQLRAQAEGLATLQKEKNIGAKGRILHELQLEESIRYRPGDDVEAWLSRVLCLDAPAAAQKLNCGIPPPANCQLYYVNRDTLFSFHKASEAFLGQIMSIYVSAHYKNSPNDLQMLSDAPAHHLFVLMAPIEKDDTGVPQALAVVQVCFEGNISRATVSKSLSTHQIPAGDLIPWTVSQQFQDKQFPSLCGGRIIRIAVHPDYQGMGYGTKALEQLEEYYLGKIPCTVDKSVKAKKEEIGTVKSSALGLLEEQISPRTELPPLLLRLEERKAEKLDYLGVSFGLTLPLLKFWKRARFAPVYLRQSANDITGEHTCIVLKQLVHDDEDERWLYPYWAEFRARLIELLSFEFRKFTAQMSFSLLQLPSNTLPPQPRKELTRAELGLLLSDASLGRLAAYSRSLVDHSLITDLLPTLAKIYFLEKLSEEAKLSAVQAALLVGMGMQRKDGHTLAQEIDLPLNQIMAVHNKSIHKLSQALDTICEGAIQKALDGDHDEADEDETMEKMKPLAQTLEEDLERVSGEIKKRQEKDREEMANEIPVKGLDKYAIGGSDADWQKLLATGNMGGTVSLKSKRKPVFMDIPDEKPQAKRKAYLPLKMVKIDETPEYGPQQCPSGEQIVVTETLHQTVELENGPSASPPRSPSPAGSDLWRNTNNDLLDKASDMLNSYSPLQVLKLLFPGMPTPPASYGDRAILSILSELIDQPPIRKKLPDFNTFSDAVELFRRSKKILMLTGAGVSVSCGIPDFRSKDGIYARLHVDFPDLPDPTAMFDISYFRRNPAPFFDFAKEIFPGQFEPSVSHKFIKCLEENEQLLRNYTQNIDTLERQTGITRVVECHGSFSKATCLTCGMKYPGEAIKEDVMAKRVARCTKCKRGIIKPDIVFFGEDLGHDFHQQMALDKDHVDLVVVIGSSLKVRPVSLIPFAVSPDVPQILINREPLSNYTADIELLGNCDDIITNICLELGGPFQKLVDEHDARISEKNGDNAEKPTNRKKLNEIAVEKFYQIMQDIEEREMQQASSSSTDGQEDEDSASSPKKPRLDLPVARRHIPIDAQLPKDSYFRTSTNRCVFPGSELHYDLVQKRCVVINHHVNYTNRNGWSSDDDDSDDSSDRSIRGGSEPAVQTCENEDREVRSLSCAPALDIDAKMSAEKQREELSAAFCQSDDSSDDGDAEMLNDQLIDLF</sequence>
<dbReference type="GO" id="GO:0030686">
    <property type="term" value="C:90S preribosome"/>
    <property type="evidence" value="ECO:0007669"/>
    <property type="project" value="TreeGrafter"/>
</dbReference>
<dbReference type="CDD" id="cd04301">
    <property type="entry name" value="NAT_SF"/>
    <property type="match status" value="1"/>
</dbReference>
<dbReference type="InterPro" id="IPR027992">
    <property type="entry name" value="tRNA_bind_dom"/>
</dbReference>
<comment type="cofactor">
    <cofactor evidence="1">
        <name>Zn(2+)</name>
        <dbReference type="ChEBI" id="CHEBI:29105"/>
    </cofactor>
</comment>
<evidence type="ECO:0000256" key="19">
    <source>
        <dbReference type="PROSITE-ProRule" id="PRU00236"/>
    </source>
</evidence>
<comment type="subcellular location">
    <subcellularLocation>
        <location evidence="2">Nucleus</location>
        <location evidence="2">Nucleolus</location>
    </subcellularLocation>
</comment>
<dbReference type="InterPro" id="IPR003000">
    <property type="entry name" value="Sirtuin"/>
</dbReference>
<dbReference type="InterPro" id="IPR026590">
    <property type="entry name" value="Ssirtuin_cat_dom"/>
</dbReference>
<dbReference type="GO" id="GO:0034979">
    <property type="term" value="F:NAD-dependent protein lysine deacetylase activity"/>
    <property type="evidence" value="ECO:0007669"/>
    <property type="project" value="UniProtKB-EC"/>
</dbReference>
<dbReference type="GO" id="GO:0005730">
    <property type="term" value="C:nucleolus"/>
    <property type="evidence" value="ECO:0007669"/>
    <property type="project" value="UniProtKB-SubCell"/>
</dbReference>
<evidence type="ECO:0000256" key="14">
    <source>
        <dbReference type="ARBA" id="ARBA00023315"/>
    </source>
</evidence>
<proteinExistence type="inferred from homology"/>
<keyword evidence="8 19" id="KW-0479">Metal-binding</keyword>
<keyword evidence="6" id="KW-0808">Transferase</keyword>
<dbReference type="InterPro" id="IPR032319">
    <property type="entry name" value="CLP1_P"/>
</dbReference>
<dbReference type="SUPFAM" id="SSF52467">
    <property type="entry name" value="DHS-like NAD/FAD-binding domain"/>
    <property type="match status" value="1"/>
</dbReference>
<feature type="domain" description="N-acetyltransferase" evidence="22">
    <location>
        <begin position="1174"/>
        <end position="1318"/>
    </location>
</feature>
<feature type="region of interest" description="Disordered" evidence="20">
    <location>
        <begin position="2203"/>
        <end position="2222"/>
    </location>
</feature>
<evidence type="ECO:0000256" key="5">
    <source>
        <dbReference type="ARBA" id="ARBA00022552"/>
    </source>
</evidence>
<feature type="domain" description="Deacetylase sirtuin-type" evidence="21">
    <location>
        <begin position="1756"/>
        <end position="2012"/>
    </location>
</feature>
<evidence type="ECO:0000259" key="21">
    <source>
        <dbReference type="PROSITE" id="PS50305"/>
    </source>
</evidence>
<dbReference type="HAMAP" id="MF_03211">
    <property type="entry name" value="RNA_acetyltr_Nat10"/>
    <property type="match status" value="1"/>
</dbReference>
<feature type="binding site" evidence="19">
    <location>
        <position position="1915"/>
    </location>
    <ligand>
        <name>Zn(2+)</name>
        <dbReference type="ChEBI" id="CHEBI:29105"/>
    </ligand>
</feature>
<reference evidence="23" key="1">
    <citation type="submission" date="2023-06" db="EMBL/GenBank/DDBJ databases">
        <authorList>
            <person name="Delattre M."/>
        </authorList>
    </citation>
    <scope>NUCLEOTIDE SEQUENCE</scope>
    <source>
        <strain evidence="23">AF72</strain>
    </source>
</reference>
<dbReference type="InterPro" id="IPR016181">
    <property type="entry name" value="Acyl_CoA_acyltransferase"/>
</dbReference>
<dbReference type="InterPro" id="IPR027417">
    <property type="entry name" value="P-loop_NTPase"/>
</dbReference>
<dbReference type="CDD" id="cd01408">
    <property type="entry name" value="SIRT1"/>
    <property type="match status" value="1"/>
</dbReference>
<dbReference type="Pfam" id="PF05127">
    <property type="entry name" value="NAT10_TcmA_helicase"/>
    <property type="match status" value="1"/>
</dbReference>
<evidence type="ECO:0000256" key="12">
    <source>
        <dbReference type="ARBA" id="ARBA00023027"/>
    </source>
</evidence>